<feature type="transmembrane region" description="Helical" evidence="2">
    <location>
        <begin position="38"/>
        <end position="60"/>
    </location>
</feature>
<keyword evidence="2" id="KW-0472">Membrane</keyword>
<dbReference type="STRING" id="196109.A0A136J2K9"/>
<keyword evidence="2" id="KW-0812">Transmembrane</keyword>
<protein>
    <recommendedName>
        <fullName evidence="5">Glycosyl transferase CAP10 domain-containing protein</fullName>
    </recommendedName>
</protein>
<evidence type="ECO:0000313" key="4">
    <source>
        <dbReference type="Proteomes" id="UP000070501"/>
    </source>
</evidence>
<dbReference type="PANTHER" id="PTHR12203:SF35">
    <property type="entry name" value="PROTEIN O-GLUCOSYLTRANSFERASE 1"/>
    <property type="match status" value="1"/>
</dbReference>
<reference evidence="4" key="1">
    <citation type="submission" date="2016-02" db="EMBL/GenBank/DDBJ databases">
        <title>Draft genome sequence of Microdochium bolleyi, a fungal endophyte of beachgrass.</title>
        <authorList>
            <consortium name="DOE Joint Genome Institute"/>
            <person name="David A.S."/>
            <person name="May G."/>
            <person name="Haridas S."/>
            <person name="Lim J."/>
            <person name="Wang M."/>
            <person name="Labutti K."/>
            <person name="Lipzen A."/>
            <person name="Barry K."/>
            <person name="Grigoriev I.V."/>
        </authorList>
    </citation>
    <scope>NUCLEOTIDE SEQUENCE [LARGE SCALE GENOMIC DNA]</scope>
    <source>
        <strain evidence="4">J235TASD1</strain>
    </source>
</reference>
<feature type="transmembrane region" description="Helical" evidence="2">
    <location>
        <begin position="7"/>
        <end position="26"/>
    </location>
</feature>
<keyword evidence="4" id="KW-1185">Reference proteome</keyword>
<evidence type="ECO:0008006" key="5">
    <source>
        <dbReference type="Google" id="ProtNLM"/>
    </source>
</evidence>
<feature type="transmembrane region" description="Helical" evidence="2">
    <location>
        <begin position="280"/>
        <end position="303"/>
    </location>
</feature>
<feature type="transmembrane region" description="Helical" evidence="2">
    <location>
        <begin position="242"/>
        <end position="265"/>
    </location>
</feature>
<gene>
    <name evidence="3" type="ORF">Micbo1qcDRAFT_195376</name>
</gene>
<sequence length="1025" mass="114484">MAHGANTGFLVHICFLVSSLWLITSLQKHSLTDQPRLSSILVLVLTGFFTLLASSAAKWLPGPNLKHGSKSDSEGQVLSLLDGQNRYQVVAIAVLVAMRFEIFQRVMSEVQCSAKGIEALLPLLLAAYEFINHQSAQASQQPVSEDPPEMWGSAWEDIVHWVTESSLIPLLRLVGSSSMISLGVLLSMEMLADSTYFCSTLVDNARLTQLIQFVGVVMDAAVIVLAREVLSNLDSTKIRLRAFGAMLLGSAAVTACLSVLVWFLTKAEPSDHGRFRNITAIYIADIVSSGALACLVLVSLLLWMLESGPLLPVALATFLCGFTICIQYTLLIGSYEQISPDQPVLVMALLFAGVTVLLFSMRQRYVARVHRFFIVAAFFGMLLGCITFSILSRKPFGRHAVDELVYTKRIEADRWQRLATGSDSLRAAVVEYRERHHGREPPPGFDAWYRFATERRSAVIDSFAQIEKDILPFWGMEPRQIQAGFEVLKALPDVGIVVVKQGIASHSSPSKWQKEWLDDMVELISPFAEHLPDMSLAFNLGARPKVLTPWEDIHRFTEAGLRQQIVIPDHTQHQRRAPPARPPADNDNHDPMSNIINTLTEHGQGDSHSPHSQHYIAPKTFRRIQALACPPGSRTRKGLDEGVRDLCSSCAQPHSRGQFLGNWEKALDHCHQPDIFNLHEFYTVPHRAELFQDLLPLFSTSKTDSFNDLLVPHPGFLLSTQKNETQDKAFDKKFDMISWHGDLLGDSSGSSSSSSSSQAHQQHLTLRLSSQALRGSHRNRLVHIVNNASSTDKVAFLVGYKPIGKGDDLHYFRYEDIATRSANGPLPFIASFTNEKGCSSEECHLLEKEFGSSAAGWVGVDQKQLDPKNHRYRIILDTHDGPADAVVPPSHQPSSPQQRPFLTALHSPSTVPVLSSIFRTWSTERLTPWAHFVPLDTRYHALHSTMAYFIGLTGRGPLDGRMRGDGDMDARTDDARWIAEEGAKWAKRALRREDMQIYMFRLLLEWGRVIKEDRGELGFRLETEK</sequence>
<dbReference type="OrthoDB" id="541052at2759"/>
<name>A0A136J2K9_9PEZI</name>
<feature type="transmembrane region" description="Helical" evidence="2">
    <location>
        <begin position="170"/>
        <end position="190"/>
    </location>
</feature>
<dbReference type="AlphaFoldDB" id="A0A136J2K9"/>
<dbReference type="InParanoid" id="A0A136J2K9"/>
<proteinExistence type="predicted"/>
<dbReference type="EMBL" id="KQ964250">
    <property type="protein sequence ID" value="KXJ91226.1"/>
    <property type="molecule type" value="Genomic_DNA"/>
</dbReference>
<dbReference type="InterPro" id="IPR051091">
    <property type="entry name" value="O-Glucosyltr/Glycosyltrsf_90"/>
</dbReference>
<feature type="transmembrane region" description="Helical" evidence="2">
    <location>
        <begin position="372"/>
        <end position="391"/>
    </location>
</feature>
<accession>A0A136J2K9</accession>
<feature type="transmembrane region" description="Helical" evidence="2">
    <location>
        <begin position="210"/>
        <end position="230"/>
    </location>
</feature>
<organism evidence="3 4">
    <name type="scientific">Microdochium bolleyi</name>
    <dbReference type="NCBI Taxonomy" id="196109"/>
    <lineage>
        <taxon>Eukaryota</taxon>
        <taxon>Fungi</taxon>
        <taxon>Dikarya</taxon>
        <taxon>Ascomycota</taxon>
        <taxon>Pezizomycotina</taxon>
        <taxon>Sordariomycetes</taxon>
        <taxon>Xylariomycetidae</taxon>
        <taxon>Xylariales</taxon>
        <taxon>Microdochiaceae</taxon>
        <taxon>Microdochium</taxon>
    </lineage>
</organism>
<dbReference type="Proteomes" id="UP000070501">
    <property type="component" value="Unassembled WGS sequence"/>
</dbReference>
<feature type="transmembrane region" description="Helical" evidence="2">
    <location>
        <begin position="342"/>
        <end position="360"/>
    </location>
</feature>
<feature type="region of interest" description="Disordered" evidence="1">
    <location>
        <begin position="568"/>
        <end position="613"/>
    </location>
</feature>
<evidence type="ECO:0000313" key="3">
    <source>
        <dbReference type="EMBL" id="KXJ91226.1"/>
    </source>
</evidence>
<feature type="transmembrane region" description="Helical" evidence="2">
    <location>
        <begin position="310"/>
        <end position="330"/>
    </location>
</feature>
<evidence type="ECO:0000256" key="1">
    <source>
        <dbReference type="SAM" id="MobiDB-lite"/>
    </source>
</evidence>
<evidence type="ECO:0000256" key="2">
    <source>
        <dbReference type="SAM" id="Phobius"/>
    </source>
</evidence>
<keyword evidence="2" id="KW-1133">Transmembrane helix</keyword>
<dbReference type="PANTHER" id="PTHR12203">
    <property type="entry name" value="KDEL LYS-ASP-GLU-LEU CONTAINING - RELATED"/>
    <property type="match status" value="1"/>
</dbReference>